<protein>
    <submittedName>
        <fullName evidence="1">Uncharacterized protein</fullName>
    </submittedName>
</protein>
<accession>A0A6J4HLZ5</accession>
<name>A0A6J4HLZ5_9ACTN</name>
<organism evidence="1">
    <name type="scientific">uncultured Acidimicrobiales bacterium</name>
    <dbReference type="NCBI Taxonomy" id="310071"/>
    <lineage>
        <taxon>Bacteria</taxon>
        <taxon>Bacillati</taxon>
        <taxon>Actinomycetota</taxon>
        <taxon>Acidimicrobiia</taxon>
        <taxon>Acidimicrobiales</taxon>
        <taxon>environmental samples</taxon>
    </lineage>
</organism>
<feature type="non-terminal residue" evidence="1">
    <location>
        <position position="51"/>
    </location>
</feature>
<reference evidence="1" key="1">
    <citation type="submission" date="2020-02" db="EMBL/GenBank/DDBJ databases">
        <authorList>
            <person name="Meier V. D."/>
        </authorList>
    </citation>
    <scope>NUCLEOTIDE SEQUENCE</scope>
    <source>
        <strain evidence="1">AVDCRST_MAG10</strain>
    </source>
</reference>
<dbReference type="EMBL" id="CADCTB010000066">
    <property type="protein sequence ID" value="CAA9227550.1"/>
    <property type="molecule type" value="Genomic_DNA"/>
</dbReference>
<proteinExistence type="predicted"/>
<sequence>MPSVEPRRGWVLPTLAVAAVMGVALGRFALAGGDSAPPAPVRAAGGGAQAA</sequence>
<evidence type="ECO:0000313" key="1">
    <source>
        <dbReference type="EMBL" id="CAA9227550.1"/>
    </source>
</evidence>
<dbReference type="AlphaFoldDB" id="A0A6J4HLZ5"/>
<gene>
    <name evidence="1" type="ORF">AVDCRST_MAG10-993</name>
</gene>